<evidence type="ECO:0000256" key="2">
    <source>
        <dbReference type="SAM" id="SignalP"/>
    </source>
</evidence>
<keyword evidence="2" id="KW-0732">Signal</keyword>
<feature type="region of interest" description="Disordered" evidence="1">
    <location>
        <begin position="68"/>
        <end position="95"/>
    </location>
</feature>
<reference evidence="4" key="1">
    <citation type="submission" date="2010-08" db="EMBL/GenBank/DDBJ databases">
        <authorList>
            <consortium name="Caenorhabditis japonica Sequencing Consortium"/>
            <person name="Wilson R.K."/>
        </authorList>
    </citation>
    <scope>NUCLEOTIDE SEQUENCE [LARGE SCALE GENOMIC DNA]</scope>
    <source>
        <strain evidence="4">DF5081</strain>
    </source>
</reference>
<dbReference type="Proteomes" id="UP000005237">
    <property type="component" value="Unassembled WGS sequence"/>
</dbReference>
<evidence type="ECO:0000313" key="3">
    <source>
        <dbReference type="EnsemblMetazoa" id="CJA34367.1"/>
    </source>
</evidence>
<protein>
    <submittedName>
        <fullName evidence="3">Uncharacterized protein</fullName>
    </submittedName>
</protein>
<evidence type="ECO:0000313" key="4">
    <source>
        <dbReference type="Proteomes" id="UP000005237"/>
    </source>
</evidence>
<dbReference type="EnsemblMetazoa" id="CJA34367.1">
    <property type="protein sequence ID" value="CJA34367.1"/>
    <property type="gene ID" value="WBGene00210214"/>
</dbReference>
<organism evidence="3 4">
    <name type="scientific">Caenorhabditis japonica</name>
    <dbReference type="NCBI Taxonomy" id="281687"/>
    <lineage>
        <taxon>Eukaryota</taxon>
        <taxon>Metazoa</taxon>
        <taxon>Ecdysozoa</taxon>
        <taxon>Nematoda</taxon>
        <taxon>Chromadorea</taxon>
        <taxon>Rhabditida</taxon>
        <taxon>Rhabditina</taxon>
        <taxon>Rhabditomorpha</taxon>
        <taxon>Rhabditoidea</taxon>
        <taxon>Rhabditidae</taxon>
        <taxon>Peloderinae</taxon>
        <taxon>Caenorhabditis</taxon>
    </lineage>
</organism>
<proteinExistence type="predicted"/>
<name>A0A8R1EEW0_CAEJA</name>
<feature type="chain" id="PRO_5035886245" evidence="2">
    <location>
        <begin position="24"/>
        <end position="117"/>
    </location>
</feature>
<reference evidence="3" key="2">
    <citation type="submission" date="2022-06" db="UniProtKB">
        <authorList>
            <consortium name="EnsemblMetazoa"/>
        </authorList>
    </citation>
    <scope>IDENTIFICATION</scope>
    <source>
        <strain evidence="3">DF5081</strain>
    </source>
</reference>
<keyword evidence="4" id="KW-1185">Reference proteome</keyword>
<feature type="signal peptide" evidence="2">
    <location>
        <begin position="1"/>
        <end position="23"/>
    </location>
</feature>
<dbReference type="AlphaFoldDB" id="A0A8R1EEW0"/>
<sequence>MHGALPGKRGCLFLFALRISVSTENSMNLICREKSVEGLPMESEGEGGSPTALLPPVSYTFCCARRAERAEPRREEPSQARVEKMGRKRWEEKNEEEEAGAWFLMCKISSSPPPPPL</sequence>
<feature type="compositionally biased region" description="Basic and acidic residues" evidence="1">
    <location>
        <begin position="68"/>
        <end position="92"/>
    </location>
</feature>
<accession>A0A8R1EEW0</accession>
<evidence type="ECO:0000256" key="1">
    <source>
        <dbReference type="SAM" id="MobiDB-lite"/>
    </source>
</evidence>